<dbReference type="RefSeq" id="WP_328015673.1">
    <property type="nucleotide sequence ID" value="NZ_JARTFS010000013.1"/>
</dbReference>
<gene>
    <name evidence="4" type="ORF">P9271_17950</name>
</gene>
<evidence type="ECO:0000259" key="2">
    <source>
        <dbReference type="Pfam" id="PF25164"/>
    </source>
</evidence>
<dbReference type="InterPro" id="IPR021176">
    <property type="entry name" value="Competence-induced_CoiA"/>
</dbReference>
<feature type="domain" description="Competence protein CoiA-like N-terminal" evidence="2">
    <location>
        <begin position="25"/>
        <end position="72"/>
    </location>
</feature>
<keyword evidence="5" id="KW-1185">Reference proteome</keyword>
<evidence type="ECO:0000259" key="1">
    <source>
        <dbReference type="Pfam" id="PF06054"/>
    </source>
</evidence>
<dbReference type="InterPro" id="IPR057253">
    <property type="entry name" value="CoiA-like_N"/>
</dbReference>
<dbReference type="Pfam" id="PF06054">
    <property type="entry name" value="CoiA_nuc"/>
    <property type="match status" value="1"/>
</dbReference>
<reference evidence="4 5" key="1">
    <citation type="submission" date="2023-03" db="EMBL/GenBank/DDBJ databases">
        <title>Bacillus Genome Sequencing.</title>
        <authorList>
            <person name="Dunlap C."/>
        </authorList>
    </citation>
    <scope>NUCLEOTIDE SEQUENCE [LARGE SCALE GENOMIC DNA]</scope>
    <source>
        <strain evidence="4 5">NRS-1717</strain>
    </source>
</reference>
<evidence type="ECO:0000259" key="3">
    <source>
        <dbReference type="Pfam" id="PF25166"/>
    </source>
</evidence>
<dbReference type="Pfam" id="PF25166">
    <property type="entry name" value="CoiA_C"/>
    <property type="match status" value="1"/>
</dbReference>
<protein>
    <submittedName>
        <fullName evidence="4">Competence protein CoiA family protein</fullName>
    </submittedName>
</protein>
<accession>A0ABU6P4W9</accession>
<dbReference type="InterPro" id="IPR057252">
    <property type="entry name" value="CoiA_C"/>
</dbReference>
<organism evidence="4 5">
    <name type="scientific">Metabacillus fastidiosus</name>
    <dbReference type="NCBI Taxonomy" id="1458"/>
    <lineage>
        <taxon>Bacteria</taxon>
        <taxon>Bacillati</taxon>
        <taxon>Bacillota</taxon>
        <taxon>Bacilli</taxon>
        <taxon>Bacillales</taxon>
        <taxon>Bacillaceae</taxon>
        <taxon>Metabacillus</taxon>
    </lineage>
</organism>
<dbReference type="Proteomes" id="UP001342826">
    <property type="component" value="Unassembled WGS sequence"/>
</dbReference>
<dbReference type="InterPro" id="IPR010330">
    <property type="entry name" value="CoiA_nuc"/>
</dbReference>
<comment type="caution">
    <text evidence="4">The sequence shown here is derived from an EMBL/GenBank/DDBJ whole genome shotgun (WGS) entry which is preliminary data.</text>
</comment>
<proteinExistence type="predicted"/>
<feature type="domain" description="Competence protein CoiA nuclease-like" evidence="1">
    <location>
        <begin position="77"/>
        <end position="232"/>
    </location>
</feature>
<evidence type="ECO:0000313" key="5">
    <source>
        <dbReference type="Proteomes" id="UP001342826"/>
    </source>
</evidence>
<sequence length="400" mass="47966">MLKKRWIPIFIAKMEGNRLLNVADQRWSKEKLREIRQYTSFKCPICFEEVDLKVGSQITPHFAHQRRNNCDIEVEPESEYHLNGKLQLYNWLQDNKIITDVQLEMYLQQIKQRPDLLFTYENNKIALEYQCSTIGLHLFSKRTKQLKSLVNDVKWVIGAKEIKRLSKNTFRVSPFQWLFIHTTNSPKIYSYCANMKAFIILHHIIPFSAQIVFSQSKTYYINNIQYNELVSDSVSYDEVIKEWFRKVHRFRMKPLGFMSKEISFLSEYLYEKKQLSLTMAPSYAFIPLKKAYLIKSSCYHWQTWILLYLDSIPLRMSFSLHEICYFMRNKVVRRETVIGQEHISLVIHEYLKVLSALSLLNNKGKFQFEKIKQINWTKNLYELIDIDRHLKNKLLLLYHT</sequence>
<dbReference type="PIRSF" id="PIRSF007487">
    <property type="entry name" value="Competence-induced_CoiA_bac"/>
    <property type="match status" value="1"/>
</dbReference>
<name>A0ABU6P4W9_9BACI</name>
<evidence type="ECO:0000313" key="4">
    <source>
        <dbReference type="EMBL" id="MED4403196.1"/>
    </source>
</evidence>
<feature type="domain" description="Competence protein CoiA C-terminal" evidence="3">
    <location>
        <begin position="242"/>
        <end position="383"/>
    </location>
</feature>
<dbReference type="EMBL" id="JARTFS010000013">
    <property type="protein sequence ID" value="MED4403196.1"/>
    <property type="molecule type" value="Genomic_DNA"/>
</dbReference>
<dbReference type="Pfam" id="PF25164">
    <property type="entry name" value="CoiA_N"/>
    <property type="match status" value="1"/>
</dbReference>